<protein>
    <submittedName>
        <fullName evidence="2">Putative secreted protein</fullName>
    </submittedName>
</protein>
<organism evidence="2">
    <name type="scientific">Anopheles darlingi</name>
    <name type="common">Mosquito</name>
    <dbReference type="NCBI Taxonomy" id="43151"/>
    <lineage>
        <taxon>Eukaryota</taxon>
        <taxon>Metazoa</taxon>
        <taxon>Ecdysozoa</taxon>
        <taxon>Arthropoda</taxon>
        <taxon>Hexapoda</taxon>
        <taxon>Insecta</taxon>
        <taxon>Pterygota</taxon>
        <taxon>Neoptera</taxon>
        <taxon>Endopterygota</taxon>
        <taxon>Diptera</taxon>
        <taxon>Nematocera</taxon>
        <taxon>Culicoidea</taxon>
        <taxon>Culicidae</taxon>
        <taxon>Anophelinae</taxon>
        <taxon>Anopheles</taxon>
    </lineage>
</organism>
<evidence type="ECO:0000256" key="1">
    <source>
        <dbReference type="SAM" id="Phobius"/>
    </source>
</evidence>
<keyword evidence="1" id="KW-0812">Transmembrane</keyword>
<proteinExistence type="predicted"/>
<sequence>MRYAALWYQFAVLVFAITIAIVLSERRADWLVCGLRLEVVDRMLYLVNHTDRSIGYLQAKSCRKGSRQLFVATKQHKTLEPVLRNE</sequence>
<name>A0A2M4DM30_ANODA</name>
<keyword evidence="1" id="KW-1133">Transmembrane helix</keyword>
<keyword evidence="1" id="KW-0472">Membrane</keyword>
<dbReference type="AlphaFoldDB" id="A0A2M4DM30"/>
<accession>A0A2M4DM30</accession>
<dbReference type="EMBL" id="GGFL01014411">
    <property type="protein sequence ID" value="MBW78589.1"/>
    <property type="molecule type" value="Transcribed_RNA"/>
</dbReference>
<evidence type="ECO:0000313" key="2">
    <source>
        <dbReference type="EMBL" id="MBW78589.1"/>
    </source>
</evidence>
<feature type="transmembrane region" description="Helical" evidence="1">
    <location>
        <begin position="6"/>
        <end position="23"/>
    </location>
</feature>
<reference evidence="2" key="1">
    <citation type="submission" date="2018-01" db="EMBL/GenBank/DDBJ databases">
        <title>An insight into the sialome of Amazonian anophelines.</title>
        <authorList>
            <person name="Ribeiro J.M."/>
            <person name="Scarpassa V."/>
            <person name="Calvo E."/>
        </authorList>
    </citation>
    <scope>NUCLEOTIDE SEQUENCE</scope>
</reference>